<protein>
    <submittedName>
        <fullName evidence="3">Uncharacterized protein</fullName>
    </submittedName>
</protein>
<accession>A0A915HFZ8</accession>
<keyword evidence="2" id="KW-1185">Reference proteome</keyword>
<evidence type="ECO:0000313" key="2">
    <source>
        <dbReference type="Proteomes" id="UP000887565"/>
    </source>
</evidence>
<reference evidence="3" key="1">
    <citation type="submission" date="2022-11" db="UniProtKB">
        <authorList>
            <consortium name="WormBaseParasite"/>
        </authorList>
    </citation>
    <scope>IDENTIFICATION</scope>
</reference>
<feature type="region of interest" description="Disordered" evidence="1">
    <location>
        <begin position="1"/>
        <end position="24"/>
    </location>
</feature>
<sequence length="70" mass="7792">MPCGWEGEAGHYIDGGNKTDTKAAEAREDQQCKWGRVVVEQVEPSYCLVLASAVRVVVETSTKKKHDKRD</sequence>
<dbReference type="AlphaFoldDB" id="A0A915HFZ8"/>
<dbReference type="Proteomes" id="UP000887565">
    <property type="component" value="Unplaced"/>
</dbReference>
<organism evidence="2 3">
    <name type="scientific">Romanomermis culicivorax</name>
    <name type="common">Nematode worm</name>
    <dbReference type="NCBI Taxonomy" id="13658"/>
    <lineage>
        <taxon>Eukaryota</taxon>
        <taxon>Metazoa</taxon>
        <taxon>Ecdysozoa</taxon>
        <taxon>Nematoda</taxon>
        <taxon>Enoplea</taxon>
        <taxon>Dorylaimia</taxon>
        <taxon>Mermithida</taxon>
        <taxon>Mermithoidea</taxon>
        <taxon>Mermithidae</taxon>
        <taxon>Romanomermis</taxon>
    </lineage>
</organism>
<proteinExistence type="predicted"/>
<name>A0A915HFZ8_ROMCU</name>
<dbReference type="WBParaSite" id="nRc.2.0.1.t00328-RA">
    <property type="protein sequence ID" value="nRc.2.0.1.t00328-RA"/>
    <property type="gene ID" value="nRc.2.0.1.g00328"/>
</dbReference>
<evidence type="ECO:0000313" key="3">
    <source>
        <dbReference type="WBParaSite" id="nRc.2.0.1.t00328-RA"/>
    </source>
</evidence>
<evidence type="ECO:0000256" key="1">
    <source>
        <dbReference type="SAM" id="MobiDB-lite"/>
    </source>
</evidence>